<gene>
    <name evidence="5" type="ORF">GCM10009107_45080</name>
</gene>
<organism evidence="5 6">
    <name type="scientific">Ideonella azotifigens</name>
    <dbReference type="NCBI Taxonomy" id="513160"/>
    <lineage>
        <taxon>Bacteria</taxon>
        <taxon>Pseudomonadati</taxon>
        <taxon>Pseudomonadota</taxon>
        <taxon>Betaproteobacteria</taxon>
        <taxon>Burkholderiales</taxon>
        <taxon>Sphaerotilaceae</taxon>
        <taxon>Ideonella</taxon>
    </lineage>
</organism>
<proteinExistence type="predicted"/>
<evidence type="ECO:0000313" key="5">
    <source>
        <dbReference type="EMBL" id="GAA0761424.1"/>
    </source>
</evidence>
<dbReference type="InterPro" id="IPR036390">
    <property type="entry name" value="WH_DNA-bd_sf"/>
</dbReference>
<dbReference type="Gene3D" id="1.20.120.530">
    <property type="entry name" value="GntR ligand-binding domain-like"/>
    <property type="match status" value="1"/>
</dbReference>
<dbReference type="Pfam" id="PF07729">
    <property type="entry name" value="FCD"/>
    <property type="match status" value="1"/>
</dbReference>
<keyword evidence="3" id="KW-0804">Transcription</keyword>
<dbReference type="CDD" id="cd07377">
    <property type="entry name" value="WHTH_GntR"/>
    <property type="match status" value="1"/>
</dbReference>
<keyword evidence="2" id="KW-0238">DNA-binding</keyword>
<keyword evidence="1" id="KW-0805">Transcription regulation</keyword>
<dbReference type="SMART" id="SM00895">
    <property type="entry name" value="FCD"/>
    <property type="match status" value="1"/>
</dbReference>
<dbReference type="PANTHER" id="PTHR43537">
    <property type="entry name" value="TRANSCRIPTIONAL REGULATOR, GNTR FAMILY"/>
    <property type="match status" value="1"/>
</dbReference>
<evidence type="ECO:0000313" key="6">
    <source>
        <dbReference type="Proteomes" id="UP001500279"/>
    </source>
</evidence>
<keyword evidence="6" id="KW-1185">Reference proteome</keyword>
<dbReference type="SUPFAM" id="SSF48008">
    <property type="entry name" value="GntR ligand-binding domain-like"/>
    <property type="match status" value="1"/>
</dbReference>
<dbReference type="Gene3D" id="1.10.10.10">
    <property type="entry name" value="Winged helix-like DNA-binding domain superfamily/Winged helix DNA-binding domain"/>
    <property type="match status" value="1"/>
</dbReference>
<dbReference type="SMART" id="SM00345">
    <property type="entry name" value="HTH_GNTR"/>
    <property type="match status" value="1"/>
</dbReference>
<dbReference type="InterPro" id="IPR008920">
    <property type="entry name" value="TF_FadR/GntR_C"/>
</dbReference>
<dbReference type="Proteomes" id="UP001500279">
    <property type="component" value="Unassembled WGS sequence"/>
</dbReference>
<dbReference type="EMBL" id="BAAAEW010000027">
    <property type="protein sequence ID" value="GAA0761424.1"/>
    <property type="molecule type" value="Genomic_DNA"/>
</dbReference>
<reference evidence="6" key="1">
    <citation type="journal article" date="2019" name="Int. J. Syst. Evol. Microbiol.">
        <title>The Global Catalogue of Microorganisms (GCM) 10K type strain sequencing project: providing services to taxonomists for standard genome sequencing and annotation.</title>
        <authorList>
            <consortium name="The Broad Institute Genomics Platform"/>
            <consortium name="The Broad Institute Genome Sequencing Center for Infectious Disease"/>
            <person name="Wu L."/>
            <person name="Ma J."/>
        </authorList>
    </citation>
    <scope>NUCLEOTIDE SEQUENCE [LARGE SCALE GENOMIC DNA]</scope>
    <source>
        <strain evidence="6">JCM 15503</strain>
    </source>
</reference>
<dbReference type="Pfam" id="PF00392">
    <property type="entry name" value="GntR"/>
    <property type="match status" value="1"/>
</dbReference>
<dbReference type="InterPro" id="IPR000524">
    <property type="entry name" value="Tscrpt_reg_HTH_GntR"/>
</dbReference>
<dbReference type="PANTHER" id="PTHR43537:SF20">
    <property type="entry name" value="HTH-TYPE TRANSCRIPTIONAL REPRESSOR GLAR"/>
    <property type="match status" value="1"/>
</dbReference>
<sequence>MRNDAPIASAPPEAPLVEQAYEALRRSLIRCEFEPGQRLRVEELQRRYGFSSSPLREALNRLVQQGFVRTLEHRGFRVAPLSIEGITDLTRVRLLVECEALRDAMRHGDDRWEAGLVAALHALSLVEKRLGTGPVVLDDEWTSRHRAFHLAIYSGCTSPLLTEMVDGLFDQAERFRRFSARLRTTHRAKNNEHQRLFNAVLARDEVQALALLEQHIRSTERNVTTALRTLAAGNSGPH</sequence>
<dbReference type="InterPro" id="IPR011711">
    <property type="entry name" value="GntR_C"/>
</dbReference>
<dbReference type="SUPFAM" id="SSF46785">
    <property type="entry name" value="Winged helix' DNA-binding domain"/>
    <property type="match status" value="1"/>
</dbReference>
<dbReference type="PROSITE" id="PS50949">
    <property type="entry name" value="HTH_GNTR"/>
    <property type="match status" value="1"/>
</dbReference>
<dbReference type="RefSeq" id="WP_141284552.1">
    <property type="nucleotide sequence ID" value="NZ_BAAAEW010000027.1"/>
</dbReference>
<comment type="caution">
    <text evidence="5">The sequence shown here is derived from an EMBL/GenBank/DDBJ whole genome shotgun (WGS) entry which is preliminary data.</text>
</comment>
<protein>
    <submittedName>
        <fullName evidence="5">FCD domain-containing protein</fullName>
    </submittedName>
</protein>
<evidence type="ECO:0000259" key="4">
    <source>
        <dbReference type="PROSITE" id="PS50949"/>
    </source>
</evidence>
<evidence type="ECO:0000256" key="1">
    <source>
        <dbReference type="ARBA" id="ARBA00023015"/>
    </source>
</evidence>
<feature type="domain" description="HTH gntR-type" evidence="4">
    <location>
        <begin position="14"/>
        <end position="81"/>
    </location>
</feature>
<evidence type="ECO:0000256" key="3">
    <source>
        <dbReference type="ARBA" id="ARBA00023163"/>
    </source>
</evidence>
<name>A0ABP3VKD2_9BURK</name>
<evidence type="ECO:0000256" key="2">
    <source>
        <dbReference type="ARBA" id="ARBA00023125"/>
    </source>
</evidence>
<dbReference type="InterPro" id="IPR036388">
    <property type="entry name" value="WH-like_DNA-bd_sf"/>
</dbReference>
<accession>A0ABP3VKD2</accession>